<protein>
    <submittedName>
        <fullName evidence="1">Uncharacterized protein</fullName>
    </submittedName>
</protein>
<dbReference type="EMBL" id="JACOGC010000003">
    <property type="protein sequence ID" value="MBC3885257.1"/>
    <property type="molecule type" value="Genomic_DNA"/>
</dbReference>
<organism evidence="1 2">
    <name type="scientific">Undibacterium griseum</name>
    <dbReference type="NCBI Taxonomy" id="2762295"/>
    <lineage>
        <taxon>Bacteria</taxon>
        <taxon>Pseudomonadati</taxon>
        <taxon>Pseudomonadota</taxon>
        <taxon>Betaproteobacteria</taxon>
        <taxon>Burkholderiales</taxon>
        <taxon>Oxalobacteraceae</taxon>
        <taxon>Undibacterium</taxon>
    </lineage>
</organism>
<sequence length="66" mass="7542">MRATKMHLTKMRPAKMRLTKIRPTEMHSIKPHSIKPHLPEIRTTAIAWKIVCCGISDLSLSMYAAL</sequence>
<name>A0ABR6YMY2_9BURK</name>
<gene>
    <name evidence="1" type="ORF">H8K27_08970</name>
</gene>
<evidence type="ECO:0000313" key="2">
    <source>
        <dbReference type="Proteomes" id="UP000613113"/>
    </source>
</evidence>
<reference evidence="1 2" key="1">
    <citation type="submission" date="2020-08" db="EMBL/GenBank/DDBJ databases">
        <title>Novel species isolated from subtropical streams in China.</title>
        <authorList>
            <person name="Lu H."/>
        </authorList>
    </citation>
    <scope>NUCLEOTIDE SEQUENCE [LARGE SCALE GENOMIC DNA]</scope>
    <source>
        <strain evidence="1 2">FT31W</strain>
    </source>
</reference>
<accession>A0ABR6YMY2</accession>
<evidence type="ECO:0000313" key="1">
    <source>
        <dbReference type="EMBL" id="MBC3885257.1"/>
    </source>
</evidence>
<dbReference type="Proteomes" id="UP000613113">
    <property type="component" value="Unassembled WGS sequence"/>
</dbReference>
<proteinExistence type="predicted"/>
<comment type="caution">
    <text evidence="1">The sequence shown here is derived from an EMBL/GenBank/DDBJ whole genome shotgun (WGS) entry which is preliminary data.</text>
</comment>
<keyword evidence="2" id="KW-1185">Reference proteome</keyword>